<dbReference type="OrthoDB" id="9780310at2"/>
<dbReference type="AlphaFoldDB" id="A0A5B8UG61"/>
<evidence type="ECO:0000313" key="2">
    <source>
        <dbReference type="Proteomes" id="UP000321204"/>
    </source>
</evidence>
<dbReference type="Gene3D" id="3.20.20.410">
    <property type="entry name" value="Protein of unknown function UPF0759"/>
    <property type="match status" value="1"/>
</dbReference>
<gene>
    <name evidence="1" type="ORF">FSB75_06085</name>
</gene>
<organism evidence="1 2">
    <name type="scientific">Flavisolibacter ginsenosidimutans</name>
    <dbReference type="NCBI Taxonomy" id="661481"/>
    <lineage>
        <taxon>Bacteria</taxon>
        <taxon>Pseudomonadati</taxon>
        <taxon>Bacteroidota</taxon>
        <taxon>Chitinophagia</taxon>
        <taxon>Chitinophagales</taxon>
        <taxon>Chitinophagaceae</taxon>
        <taxon>Flavisolibacter</taxon>
    </lineage>
</organism>
<evidence type="ECO:0000313" key="1">
    <source>
        <dbReference type="EMBL" id="QEC55488.1"/>
    </source>
</evidence>
<dbReference type="KEGG" id="fgg:FSB75_06085"/>
<dbReference type="SUPFAM" id="SSF117396">
    <property type="entry name" value="TM1631-like"/>
    <property type="match status" value="1"/>
</dbReference>
<dbReference type="PANTHER" id="PTHR30348:SF9">
    <property type="entry name" value="UPF0759 PROTEIN YECE"/>
    <property type="match status" value="1"/>
</dbReference>
<dbReference type="Proteomes" id="UP000321204">
    <property type="component" value="Chromosome"/>
</dbReference>
<dbReference type="Pfam" id="PF01904">
    <property type="entry name" value="DUF72"/>
    <property type="match status" value="1"/>
</dbReference>
<sequence>MDFGKIPYTSLDKIDFGLPPEPEENKLVLPGQRTASQKIYVGCPRWGVKEWIGKLYPKGTADAHFLDEYVKQFNCIELNSTFYNLYDEATIAKWAAKAGAVDFKFCPKVFQGISHEGSLTEKLPLMHAFEKSIAAFGEHLGPLFLQLSDGFGPQRKKELQYFIHALPTAMNLFVELRHPAWFEAKEMEWLGDLLRAVNKGLVITDTAGRRDACHMHLTIPKAFVRFVSNNLHPTDYTRIDDWIKRINDWLNKGLQELYFIVHMAEEKHSPELVSYFVDKLNAACGLHLKKPFLIQGELF</sequence>
<accession>A0A5B8UG61</accession>
<dbReference type="EMBL" id="CP042433">
    <property type="protein sequence ID" value="QEC55488.1"/>
    <property type="molecule type" value="Genomic_DNA"/>
</dbReference>
<dbReference type="InterPro" id="IPR002763">
    <property type="entry name" value="DUF72"/>
</dbReference>
<protein>
    <submittedName>
        <fullName evidence="1">DUF72 domain-containing protein</fullName>
    </submittedName>
</protein>
<name>A0A5B8UG61_9BACT</name>
<dbReference type="InterPro" id="IPR036520">
    <property type="entry name" value="UPF0759_sf"/>
</dbReference>
<dbReference type="PANTHER" id="PTHR30348">
    <property type="entry name" value="UNCHARACTERIZED PROTEIN YECE"/>
    <property type="match status" value="1"/>
</dbReference>
<proteinExistence type="predicted"/>
<dbReference type="RefSeq" id="WP_146784285.1">
    <property type="nucleotide sequence ID" value="NZ_BAABIO010000002.1"/>
</dbReference>
<keyword evidence="2" id="KW-1185">Reference proteome</keyword>
<reference evidence="1 2" key="1">
    <citation type="journal article" date="2015" name="Int. J. Syst. Evol. Microbiol.">
        <title>Flavisolibacter ginsenosidimutans sp. nov., with ginsenoside-converting activity isolated from soil used for cultivating ginseng.</title>
        <authorList>
            <person name="Zhao Y."/>
            <person name="Liu Q."/>
            <person name="Kang M.S."/>
            <person name="Jin F."/>
            <person name="Yu H."/>
            <person name="Im W.T."/>
        </authorList>
    </citation>
    <scope>NUCLEOTIDE SEQUENCE [LARGE SCALE GENOMIC DNA]</scope>
    <source>
        <strain evidence="1 2">Gsoil 636</strain>
    </source>
</reference>